<evidence type="ECO:0000313" key="2">
    <source>
        <dbReference type="EMBL" id="PNM63813.1"/>
    </source>
</evidence>
<proteinExistence type="predicted"/>
<dbReference type="EMBL" id="LOSJ02000001">
    <property type="protein sequence ID" value="PNM63813.1"/>
    <property type="molecule type" value="Genomic_DNA"/>
</dbReference>
<organism evidence="2 3">
    <name type="scientific">Vibrio mimicus</name>
    <dbReference type="NCBI Taxonomy" id="674"/>
    <lineage>
        <taxon>Bacteria</taxon>
        <taxon>Pseudomonadati</taxon>
        <taxon>Pseudomonadota</taxon>
        <taxon>Gammaproteobacteria</taxon>
        <taxon>Vibrionales</taxon>
        <taxon>Vibrionaceae</taxon>
        <taxon>Vibrio</taxon>
    </lineage>
</organism>
<feature type="chain" id="PRO_5014476722" evidence="1">
    <location>
        <begin position="26"/>
        <end position="194"/>
    </location>
</feature>
<evidence type="ECO:0000313" key="3">
    <source>
        <dbReference type="Proteomes" id="UP000053748"/>
    </source>
</evidence>
<keyword evidence="3" id="KW-1185">Reference proteome</keyword>
<dbReference type="AlphaFoldDB" id="A0A2J9VJ59"/>
<feature type="signal peptide" evidence="1">
    <location>
        <begin position="1"/>
        <end position="25"/>
    </location>
</feature>
<keyword evidence="1" id="KW-0732">Signal</keyword>
<evidence type="ECO:0000256" key="1">
    <source>
        <dbReference type="SAM" id="SignalP"/>
    </source>
</evidence>
<name>A0A2J9VJ59_VIBMI</name>
<gene>
    <name evidence="2" type="ORF">AL544_002310</name>
</gene>
<accession>A0A2J9VJ59</accession>
<dbReference type="RefSeq" id="WP_000010444.1">
    <property type="nucleotide sequence ID" value="NZ_CAWMSS010000002.1"/>
</dbReference>
<sequence length="194" mass="22129">MSFSKIKYFLVAILLCLYSSPATYAMDGTVIVKQPELEKKLGCKELDGEPLICLSSITWHENPKAYIYEFEIRTNYNGSDVDGLININIRQVSSVLNPLTASFYDVEPLLVEKLNQEKYSAKDIIVAFKVTNVGDKHTAFIYPRLINEKIVLYYDFLEGVVDVYSFLVSKCNNIKLVNSDISVDIYNKFCVYTN</sequence>
<reference evidence="2" key="1">
    <citation type="submission" date="2017-12" db="EMBL/GenBank/DDBJ databases">
        <title>FDA dAtabase for Regulatory Grade micrObial Sequences (FDA-ARGOS): Supporting development and validation of Infectious Disease Dx tests.</title>
        <authorList>
            <person name="Hoffmann M."/>
            <person name="Allard M."/>
            <person name="Evans P."/>
            <person name="Brown E."/>
            <person name="Tallon L.J."/>
            <person name="Sadzewicz L."/>
            <person name="Sengamalay N."/>
            <person name="Ott S."/>
            <person name="Godinez A."/>
            <person name="Nagaraj S."/>
            <person name="Vavikolanu K."/>
            <person name="Aluvathingal J."/>
            <person name="Nadendla S."/>
            <person name="Hobson J."/>
            <person name="Sichtig H."/>
        </authorList>
    </citation>
    <scope>NUCLEOTIDE SEQUENCE [LARGE SCALE GENOMIC DNA]</scope>
    <source>
        <strain evidence="2">FDAARGOS_113</strain>
    </source>
</reference>
<dbReference type="Proteomes" id="UP000053748">
    <property type="component" value="Unassembled WGS sequence"/>
</dbReference>
<protein>
    <submittedName>
        <fullName evidence="2">Uncharacterized protein</fullName>
    </submittedName>
</protein>
<comment type="caution">
    <text evidence="2">The sequence shown here is derived from an EMBL/GenBank/DDBJ whole genome shotgun (WGS) entry which is preliminary data.</text>
</comment>